<evidence type="ECO:0000256" key="11">
    <source>
        <dbReference type="ARBA" id="ARBA00023033"/>
    </source>
</evidence>
<dbReference type="GO" id="GO:0020037">
    <property type="term" value="F:heme binding"/>
    <property type="evidence" value="ECO:0007669"/>
    <property type="project" value="InterPro"/>
</dbReference>
<dbReference type="CDD" id="cd11065">
    <property type="entry name" value="CYP64-like"/>
    <property type="match status" value="1"/>
</dbReference>
<evidence type="ECO:0000256" key="5">
    <source>
        <dbReference type="ARBA" id="ARBA00022617"/>
    </source>
</evidence>
<evidence type="ECO:0000256" key="10">
    <source>
        <dbReference type="ARBA" id="ARBA00023004"/>
    </source>
</evidence>
<gene>
    <name evidence="14" type="primary">PDD2</name>
    <name evidence="15" type="synonym">PcCYP_24v</name>
</gene>
<dbReference type="SUPFAM" id="SSF48264">
    <property type="entry name" value="Cytochrome P450"/>
    <property type="match status" value="1"/>
</dbReference>
<keyword evidence="9" id="KW-0560">Oxidoreductase</keyword>
<evidence type="ECO:0000313" key="15">
    <source>
        <dbReference type="EMBL" id="BAL05128.1"/>
    </source>
</evidence>
<dbReference type="EMBL" id="AB597841">
    <property type="protein sequence ID" value="BAL05128.1"/>
    <property type="molecule type" value="mRNA"/>
</dbReference>
<dbReference type="PANTHER" id="PTHR46300">
    <property type="entry name" value="P450, PUTATIVE (EUROFUNG)-RELATED-RELATED"/>
    <property type="match status" value="1"/>
</dbReference>
<protein>
    <submittedName>
        <fullName evidence="14">Cytochrome P450</fullName>
    </submittedName>
</protein>
<evidence type="ECO:0000256" key="8">
    <source>
        <dbReference type="ARBA" id="ARBA00022989"/>
    </source>
</evidence>
<keyword evidence="12" id="KW-0472">Membrane</keyword>
<evidence type="ECO:0000256" key="9">
    <source>
        <dbReference type="ARBA" id="ARBA00023002"/>
    </source>
</evidence>
<sequence>MATGPLADVLARVQVPALALLCALLLLHAAARLVQRQRVPLPPGPPGRWYEPGPKAPLRYAELAKTYGPVFAFRRGGQLVCIINSYKDAVEIMQKRGADLADRPDFIAAGDFLSGGMRTLLVGAGERVRRLRRALHSQLQPTAAVQHKPVQFRAALDLVLDVLHDPADHLNHTKRFAASLILTMTYGKTTPTRYSDAEVREINVHTTRLGTVVPAGLHAVDRHPILRHVPPATATLRRWHREELALFTRMVDGVRKDVREHVARPSFTTYLLEHQEEYGLSDDELAYLAGSMFGAGSDSTATAISFVMMAAATHPQAQAQVQAQLDSVVGRDRVPTFDDEKLLPLVVAFYLETFRWRPISWGGFAHRATSDIVWNDYVIPAGATVFGNHWAIGHDETVFSDPDVFRPSRWLDEAGKLRDDISPFTYGFGRRVCVGQHVANNSLFINTALLLWAFNIREDPKVPIDTMGFTDSGTVRVLPFHVQFHPRIEHLREIVESSMPEDVYSAA</sequence>
<comment type="subcellular location">
    <subcellularLocation>
        <location evidence="2">Membrane</location>
    </subcellularLocation>
</comment>
<keyword evidence="6" id="KW-0812">Transmembrane</keyword>
<dbReference type="PRINTS" id="PR00385">
    <property type="entry name" value="P450"/>
</dbReference>
<evidence type="ECO:0000256" key="3">
    <source>
        <dbReference type="ARBA" id="ARBA00005179"/>
    </source>
</evidence>
<evidence type="ECO:0000313" key="14">
    <source>
        <dbReference type="EMBL" id="BAD94553.1"/>
    </source>
</evidence>
<dbReference type="GO" id="GO:0005506">
    <property type="term" value="F:iron ion binding"/>
    <property type="evidence" value="ECO:0007669"/>
    <property type="project" value="InterPro"/>
</dbReference>
<keyword evidence="10 13" id="KW-0408">Iron</keyword>
<reference evidence="14" key="1">
    <citation type="submission" date="2005-03" db="EMBL/GenBank/DDBJ databases">
        <title>Cytochrome P450 Targeted Gene Screening from the Lignin-degrading Basidiomycete Phanerochaete chrysosporium using a Differential Display RT-PCR Technique.</title>
        <authorList>
            <person name="Kurihara H."/>
            <person name="Hiratsuka N."/>
            <person name="Ichinose H."/>
            <person name="Tanaka H."/>
            <person name="Wariishi H."/>
        </authorList>
    </citation>
    <scope>NUCLEOTIDE SEQUENCE</scope>
</reference>
<dbReference type="GO" id="GO:0016705">
    <property type="term" value="F:oxidoreductase activity, acting on paired donors, with incorporation or reduction of molecular oxygen"/>
    <property type="evidence" value="ECO:0007669"/>
    <property type="project" value="InterPro"/>
</dbReference>
<dbReference type="GO" id="GO:0016020">
    <property type="term" value="C:membrane"/>
    <property type="evidence" value="ECO:0007669"/>
    <property type="project" value="UniProtKB-SubCell"/>
</dbReference>
<evidence type="ECO:0000256" key="4">
    <source>
        <dbReference type="ARBA" id="ARBA00010617"/>
    </source>
</evidence>
<proteinExistence type="evidence at transcript level"/>
<dbReference type="PRINTS" id="PR00463">
    <property type="entry name" value="EP450I"/>
</dbReference>
<dbReference type="EMBL" id="AB208486">
    <property type="protein sequence ID" value="BAD94553.1"/>
    <property type="molecule type" value="mRNA"/>
</dbReference>
<dbReference type="Gene3D" id="1.10.630.10">
    <property type="entry name" value="Cytochrome P450"/>
    <property type="match status" value="1"/>
</dbReference>
<dbReference type="PANTHER" id="PTHR46300:SF1">
    <property type="entry name" value="P450, PUTATIVE (EUROFUNG)-RELATED"/>
    <property type="match status" value="1"/>
</dbReference>
<dbReference type="InterPro" id="IPR002401">
    <property type="entry name" value="Cyt_P450_E_grp-I"/>
</dbReference>
<dbReference type="InterPro" id="IPR050364">
    <property type="entry name" value="Cytochrome_P450_fung"/>
</dbReference>
<evidence type="ECO:0000256" key="1">
    <source>
        <dbReference type="ARBA" id="ARBA00001971"/>
    </source>
</evidence>
<dbReference type="Pfam" id="PF00067">
    <property type="entry name" value="p450"/>
    <property type="match status" value="1"/>
</dbReference>
<evidence type="ECO:0000256" key="7">
    <source>
        <dbReference type="ARBA" id="ARBA00022723"/>
    </source>
</evidence>
<organism evidence="14">
    <name type="scientific">Phanerodontia chrysosporium</name>
    <name type="common">White-rot fungus</name>
    <name type="synonym">Sporotrichum pruinosum</name>
    <dbReference type="NCBI Taxonomy" id="2822231"/>
    <lineage>
        <taxon>Eukaryota</taxon>
        <taxon>Fungi</taxon>
        <taxon>Dikarya</taxon>
        <taxon>Basidiomycota</taxon>
        <taxon>Agaricomycotina</taxon>
        <taxon>Agaricomycetes</taxon>
        <taxon>Polyporales</taxon>
        <taxon>Phanerochaetaceae</taxon>
        <taxon>Phanerodontia</taxon>
    </lineage>
</organism>
<keyword evidence="5 13" id="KW-0349">Heme</keyword>
<dbReference type="GO" id="GO:0004497">
    <property type="term" value="F:monooxygenase activity"/>
    <property type="evidence" value="ECO:0007669"/>
    <property type="project" value="UniProtKB-KW"/>
</dbReference>
<comment type="pathway">
    <text evidence="3">Secondary metabolite biosynthesis.</text>
</comment>
<evidence type="ECO:0000256" key="12">
    <source>
        <dbReference type="ARBA" id="ARBA00023136"/>
    </source>
</evidence>
<comment type="similarity">
    <text evidence="4">Belongs to the cytochrome P450 family.</text>
</comment>
<dbReference type="VEuPathDB" id="FungiDB:AGR57_1246"/>
<evidence type="ECO:0000256" key="6">
    <source>
        <dbReference type="ARBA" id="ARBA00022692"/>
    </source>
</evidence>
<evidence type="ECO:0000256" key="2">
    <source>
        <dbReference type="ARBA" id="ARBA00004370"/>
    </source>
</evidence>
<comment type="cofactor">
    <cofactor evidence="1 13">
        <name>heme</name>
        <dbReference type="ChEBI" id="CHEBI:30413"/>
    </cofactor>
</comment>
<dbReference type="InterPro" id="IPR036396">
    <property type="entry name" value="Cyt_P450_sf"/>
</dbReference>
<dbReference type="AlphaFoldDB" id="Q587P6"/>
<evidence type="ECO:0000256" key="13">
    <source>
        <dbReference type="PIRSR" id="PIRSR602401-1"/>
    </source>
</evidence>
<dbReference type="InterPro" id="IPR001128">
    <property type="entry name" value="Cyt_P450"/>
</dbReference>
<keyword evidence="11" id="KW-0503">Monooxygenase</keyword>
<keyword evidence="8" id="KW-1133">Transmembrane helix</keyword>
<name>Q587P6_PHACH</name>
<keyword evidence="7 13" id="KW-0479">Metal-binding</keyword>
<accession>Q587P6</accession>
<reference evidence="15" key="2">
    <citation type="submission" date="2010-10" db="EMBL/GenBank/DDBJ databases">
        <title>Phanerochaete chrysosporium cytochrome P450.</title>
        <authorList>
            <person name="Hirosue S."/>
            <person name="Hiratsuka N."/>
            <person name="Ichinose H."/>
            <person name="Wariishi H."/>
        </authorList>
    </citation>
    <scope>NUCLEOTIDE SEQUENCE</scope>
    <source>
        <strain evidence="15">ATCC 34541</strain>
    </source>
</reference>
<feature type="binding site" description="axial binding residue" evidence="13">
    <location>
        <position position="433"/>
    </location>
    <ligand>
        <name>heme</name>
        <dbReference type="ChEBI" id="CHEBI:30413"/>
    </ligand>
    <ligandPart>
        <name>Fe</name>
        <dbReference type="ChEBI" id="CHEBI:18248"/>
    </ligandPart>
</feature>